<dbReference type="AlphaFoldDB" id="A0A8S2MAN3"/>
<gene>
    <name evidence="1" type="ORF">GIL414_LOCUS8879</name>
</gene>
<evidence type="ECO:0000313" key="1">
    <source>
        <dbReference type="EMBL" id="CAF3946989.1"/>
    </source>
</evidence>
<reference evidence="1" key="1">
    <citation type="submission" date="2021-02" db="EMBL/GenBank/DDBJ databases">
        <authorList>
            <person name="Nowell W R."/>
        </authorList>
    </citation>
    <scope>NUCLEOTIDE SEQUENCE</scope>
</reference>
<comment type="caution">
    <text evidence="1">The sequence shown here is derived from an EMBL/GenBank/DDBJ whole genome shotgun (WGS) entry which is preliminary data.</text>
</comment>
<proteinExistence type="predicted"/>
<sequence length="99" mass="11855">MKVGVLLHLQGPCISLEALTIAVNHLQYRHPFLRSRLQNNPTKPGNYLMEEDNAFRLKIREVPRKRNDHLHFWRQEWREREKESAIIGQGLVEFWLLQV</sequence>
<name>A0A8S2MAN3_9BILA</name>
<dbReference type="EMBL" id="CAJOBJ010002941">
    <property type="protein sequence ID" value="CAF3946989.1"/>
    <property type="molecule type" value="Genomic_DNA"/>
</dbReference>
<organism evidence="1 2">
    <name type="scientific">Rotaria magnacalcarata</name>
    <dbReference type="NCBI Taxonomy" id="392030"/>
    <lineage>
        <taxon>Eukaryota</taxon>
        <taxon>Metazoa</taxon>
        <taxon>Spiralia</taxon>
        <taxon>Gnathifera</taxon>
        <taxon>Rotifera</taxon>
        <taxon>Eurotatoria</taxon>
        <taxon>Bdelloidea</taxon>
        <taxon>Philodinida</taxon>
        <taxon>Philodinidae</taxon>
        <taxon>Rotaria</taxon>
    </lineage>
</organism>
<protein>
    <submittedName>
        <fullName evidence="1">Uncharacterized protein</fullName>
    </submittedName>
</protein>
<accession>A0A8S2MAN3</accession>
<dbReference type="Proteomes" id="UP000681720">
    <property type="component" value="Unassembled WGS sequence"/>
</dbReference>
<evidence type="ECO:0000313" key="2">
    <source>
        <dbReference type="Proteomes" id="UP000681720"/>
    </source>
</evidence>